<proteinExistence type="inferred from homology"/>
<dbReference type="Pfam" id="PF00391">
    <property type="entry name" value="PEP-utilizers"/>
    <property type="match status" value="1"/>
</dbReference>
<dbReference type="Proteomes" id="UP000230779">
    <property type="component" value="Unassembled WGS sequence"/>
</dbReference>
<gene>
    <name evidence="5" type="ORF">COY66_02855</name>
</gene>
<evidence type="ECO:0000256" key="1">
    <source>
        <dbReference type="ARBA" id="ARBA00007837"/>
    </source>
</evidence>
<dbReference type="InterPro" id="IPR018274">
    <property type="entry name" value="PEP_util_AS"/>
</dbReference>
<dbReference type="PANTHER" id="PTHR43030:SF1">
    <property type="entry name" value="PHOSPHOENOLPYRUVATE SYNTHASE"/>
    <property type="match status" value="1"/>
</dbReference>
<dbReference type="GO" id="GO:0008986">
    <property type="term" value="F:pyruvate, water dikinase activity"/>
    <property type="evidence" value="ECO:0007669"/>
    <property type="project" value="InterPro"/>
</dbReference>
<protein>
    <recommendedName>
        <fullName evidence="4">PEP-utilising enzyme mobile domain-containing protein</fullName>
    </recommendedName>
</protein>
<dbReference type="Gene3D" id="3.50.30.10">
    <property type="entry name" value="Phosphohistidine domain"/>
    <property type="match status" value="1"/>
</dbReference>
<dbReference type="SUPFAM" id="SSF52009">
    <property type="entry name" value="Phosphohistidine domain"/>
    <property type="match status" value="1"/>
</dbReference>
<dbReference type="PANTHER" id="PTHR43030">
    <property type="entry name" value="PHOSPHOENOLPYRUVATE SYNTHASE"/>
    <property type="match status" value="1"/>
</dbReference>
<evidence type="ECO:0000259" key="4">
    <source>
        <dbReference type="Pfam" id="PF00391"/>
    </source>
</evidence>
<evidence type="ECO:0000256" key="3">
    <source>
        <dbReference type="ARBA" id="ARBA00022840"/>
    </source>
</evidence>
<dbReference type="PROSITE" id="PS00370">
    <property type="entry name" value="PEP_ENZYMES_PHOS_SITE"/>
    <property type="match status" value="1"/>
</dbReference>
<sequence>MFVFGRKIKKLNVTKLSNRQLLNLMRSFIKVQLGVHVTRGPMFLMETPVNFLTDYLYNYLEECYSENKPAKIKPAEAFQTLVTPTRKSILTIEREELINIAKTRDLVKRKSNLIKHAKKYEWLEYGLQGKKLLEADHFNKEIKIILKQNPKNLLKEISQASSNLLKNQKNICQKYKIGNTHQKIFEIVRNDFYTRLNSKYAQFYGYYCIEGLLKEIGKRCGLSLEQVRFLAPEDYKKALIDGKDYSQITSERQKYSLHISDKGKTSYWAGAAAKKIMSRIKFYRQAEKSGTGEIIKGQAAYSGKAKGRVKIINTIQEMAKMHAGNILVSHMTNPDIVPAMKLASSIVTDLGGITCHAAIVARELKKPCVIGTKTATQVLKDGDLVEVDATKGIVKKL</sequence>
<evidence type="ECO:0000256" key="2">
    <source>
        <dbReference type="ARBA" id="ARBA00022741"/>
    </source>
</evidence>
<reference evidence="5 6" key="1">
    <citation type="submission" date="2017-09" db="EMBL/GenBank/DDBJ databases">
        <title>Depth-based differentiation of microbial function through sediment-hosted aquifers and enrichment of novel symbionts in the deep terrestrial subsurface.</title>
        <authorList>
            <person name="Probst A.J."/>
            <person name="Ladd B."/>
            <person name="Jarett J.K."/>
            <person name="Geller-Mcgrath D.E."/>
            <person name="Sieber C.M."/>
            <person name="Emerson J.B."/>
            <person name="Anantharaman K."/>
            <person name="Thomas B.C."/>
            <person name="Malmstrom R."/>
            <person name="Stieglmeier M."/>
            <person name="Klingl A."/>
            <person name="Woyke T."/>
            <person name="Ryan C.M."/>
            <person name="Banfield J.F."/>
        </authorList>
    </citation>
    <scope>NUCLEOTIDE SEQUENCE [LARGE SCALE GENOMIC DNA]</scope>
    <source>
        <strain evidence="5">CG_4_10_14_0_8_um_filter_42_10</strain>
    </source>
</reference>
<evidence type="ECO:0000313" key="5">
    <source>
        <dbReference type="EMBL" id="PIY96844.1"/>
    </source>
</evidence>
<dbReference type="EMBL" id="PFMD01000027">
    <property type="protein sequence ID" value="PIY96844.1"/>
    <property type="molecule type" value="Genomic_DNA"/>
</dbReference>
<name>A0A2M7RJF7_9BACT</name>
<comment type="similarity">
    <text evidence="1">Belongs to the PEP-utilizing enzyme family.</text>
</comment>
<dbReference type="GO" id="GO:0005524">
    <property type="term" value="F:ATP binding"/>
    <property type="evidence" value="ECO:0007669"/>
    <property type="project" value="UniProtKB-KW"/>
</dbReference>
<dbReference type="InterPro" id="IPR036637">
    <property type="entry name" value="Phosphohistidine_dom_sf"/>
</dbReference>
<feature type="domain" description="PEP-utilising enzyme mobile" evidence="4">
    <location>
        <begin position="323"/>
        <end position="392"/>
    </location>
</feature>
<dbReference type="InterPro" id="IPR006319">
    <property type="entry name" value="PEP_synth"/>
</dbReference>
<evidence type="ECO:0000313" key="6">
    <source>
        <dbReference type="Proteomes" id="UP000230779"/>
    </source>
</evidence>
<accession>A0A2M7RJF7</accession>
<comment type="caution">
    <text evidence="5">The sequence shown here is derived from an EMBL/GenBank/DDBJ whole genome shotgun (WGS) entry which is preliminary data.</text>
</comment>
<keyword evidence="3" id="KW-0067">ATP-binding</keyword>
<dbReference type="InterPro" id="IPR008279">
    <property type="entry name" value="PEP-util_enz_mobile_dom"/>
</dbReference>
<dbReference type="AlphaFoldDB" id="A0A2M7RJF7"/>
<organism evidence="5 6">
    <name type="scientific">Candidatus Kerfeldbacteria bacterium CG_4_10_14_0_8_um_filter_42_10</name>
    <dbReference type="NCBI Taxonomy" id="2014248"/>
    <lineage>
        <taxon>Bacteria</taxon>
        <taxon>Candidatus Kerfeldiibacteriota</taxon>
    </lineage>
</organism>
<keyword evidence="2" id="KW-0547">Nucleotide-binding</keyword>